<evidence type="ECO:0000313" key="1">
    <source>
        <dbReference type="EMBL" id="PQP96337.1"/>
    </source>
</evidence>
<organism evidence="1 2">
    <name type="scientific">Prunus yedoensis var. nudiflora</name>
    <dbReference type="NCBI Taxonomy" id="2094558"/>
    <lineage>
        <taxon>Eukaryota</taxon>
        <taxon>Viridiplantae</taxon>
        <taxon>Streptophyta</taxon>
        <taxon>Embryophyta</taxon>
        <taxon>Tracheophyta</taxon>
        <taxon>Spermatophyta</taxon>
        <taxon>Magnoliopsida</taxon>
        <taxon>eudicotyledons</taxon>
        <taxon>Gunneridae</taxon>
        <taxon>Pentapetalae</taxon>
        <taxon>rosids</taxon>
        <taxon>fabids</taxon>
        <taxon>Rosales</taxon>
        <taxon>Rosaceae</taxon>
        <taxon>Amygdaloideae</taxon>
        <taxon>Amygdaleae</taxon>
        <taxon>Prunus</taxon>
    </lineage>
</organism>
<sequence>MDQYLPVDLYKDPFFPADFQMDRMISPTGRLPSPCEDEEVWDQPARIEEEDAHKTKRRLSVKQEDELLSPLAAVAMQALWLRTLLGFVRLPRDVQ</sequence>
<evidence type="ECO:0000313" key="2">
    <source>
        <dbReference type="Proteomes" id="UP000250321"/>
    </source>
</evidence>
<dbReference type="AlphaFoldDB" id="A0A314XY28"/>
<accession>A0A314XY28</accession>
<protein>
    <submittedName>
        <fullName evidence="1">Uncharacterized protein</fullName>
    </submittedName>
</protein>
<dbReference type="EMBL" id="PJQY01002113">
    <property type="protein sequence ID" value="PQP96337.1"/>
    <property type="molecule type" value="Genomic_DNA"/>
</dbReference>
<keyword evidence="2" id="KW-1185">Reference proteome</keyword>
<name>A0A314XY28_PRUYE</name>
<comment type="caution">
    <text evidence="1">The sequence shown here is derived from an EMBL/GenBank/DDBJ whole genome shotgun (WGS) entry which is preliminary data.</text>
</comment>
<dbReference type="Proteomes" id="UP000250321">
    <property type="component" value="Unassembled WGS sequence"/>
</dbReference>
<gene>
    <name evidence="1" type="ORF">Pyn_14255</name>
</gene>
<proteinExistence type="predicted"/>
<reference evidence="1 2" key="1">
    <citation type="submission" date="2018-02" db="EMBL/GenBank/DDBJ databases">
        <title>Draft genome of wild Prunus yedoensis var. nudiflora.</title>
        <authorList>
            <person name="Baek S."/>
            <person name="Kim J.-H."/>
            <person name="Choi K."/>
            <person name="Kim G.-B."/>
            <person name="Cho A."/>
            <person name="Jang H."/>
            <person name="Shin C.-H."/>
            <person name="Yu H.-J."/>
            <person name="Mun J.-H."/>
        </authorList>
    </citation>
    <scope>NUCLEOTIDE SEQUENCE [LARGE SCALE GENOMIC DNA]</scope>
    <source>
        <strain evidence="2">cv. Jeju island</strain>
        <tissue evidence="1">Leaf</tissue>
    </source>
</reference>